<dbReference type="PATRIC" id="fig|656366.3.peg.1073"/>
<dbReference type="KEGG" id="aaq:AOC05_04985"/>
<evidence type="ECO:0000313" key="3">
    <source>
        <dbReference type="Proteomes" id="UP000062833"/>
    </source>
</evidence>
<proteinExistence type="predicted"/>
<evidence type="ECO:0000313" key="2">
    <source>
        <dbReference type="EMBL" id="ALE94010.1"/>
    </source>
</evidence>
<feature type="compositionally biased region" description="Polar residues" evidence="1">
    <location>
        <begin position="192"/>
        <end position="204"/>
    </location>
</feature>
<organism evidence="2 3">
    <name type="scientific">Arthrobacter alpinus</name>
    <dbReference type="NCBI Taxonomy" id="656366"/>
    <lineage>
        <taxon>Bacteria</taxon>
        <taxon>Bacillati</taxon>
        <taxon>Actinomycetota</taxon>
        <taxon>Actinomycetes</taxon>
        <taxon>Micrococcales</taxon>
        <taxon>Micrococcaceae</taxon>
        <taxon>Arthrobacter</taxon>
    </lineage>
</organism>
<dbReference type="AlphaFoldDB" id="A0A0M4QQE4"/>
<dbReference type="EMBL" id="CP012677">
    <property type="protein sequence ID" value="ALE94010.1"/>
    <property type="molecule type" value="Genomic_DNA"/>
</dbReference>
<name>A0A0M4QQE4_9MICC</name>
<accession>A0A0M4QQE4</accession>
<evidence type="ECO:0000256" key="1">
    <source>
        <dbReference type="SAM" id="MobiDB-lite"/>
    </source>
</evidence>
<feature type="region of interest" description="Disordered" evidence="1">
    <location>
        <begin position="184"/>
        <end position="212"/>
    </location>
</feature>
<gene>
    <name evidence="2" type="ORF">AOC05_04985</name>
</gene>
<protein>
    <submittedName>
        <fullName evidence="2">Uncharacterized protein</fullName>
    </submittedName>
</protein>
<dbReference type="Proteomes" id="UP000062833">
    <property type="component" value="Chromosome"/>
</dbReference>
<keyword evidence="3" id="KW-1185">Reference proteome</keyword>
<reference evidence="3" key="1">
    <citation type="submission" date="2015-09" db="EMBL/GenBank/DDBJ databases">
        <title>Complete genome of Arthrobacter alpinus strain R3.8.</title>
        <authorList>
            <person name="See-Too W.S."/>
            <person name="Chan K.G."/>
        </authorList>
    </citation>
    <scope>NUCLEOTIDE SEQUENCE [LARGE SCALE GENOMIC DNA]</scope>
    <source>
        <strain evidence="3">R3.8</strain>
    </source>
</reference>
<sequence>MAAQGLYRAPQGFVDVNAFAGIGKDGGPIEGMLYSPVAGVKQLIGAGVPLSQALSAGRSLLDRNVRSAVADSGRGAASVDIASRQGVGYVRMLSLPSCKDCVVLAGKFYRWNAGFLRHPNCDCRHIPTTENISENVTTDPYEYFKSLSDTEQDKAFTKAGAQAIRDGGDMFQVVNSRRGMKYAGESMDGSKRGQNVKSAFTSEGTTKRGAFGKSRRLTPEAIYRLNGDNRAAALVDLQKYGYILPGGQQPAGVLRPGGGASISELTAADKRLRDARLQWDTVRDGRNPYGSGPLTPQIAATAETNFRRWLATGGQVFTK</sequence>